<name>A0A853DGK1_9MICO</name>
<dbReference type="PANTHER" id="PTHR24320:SF148">
    <property type="entry name" value="NAD(P)-BINDING ROSSMANN-FOLD SUPERFAMILY PROTEIN"/>
    <property type="match status" value="1"/>
</dbReference>
<sequence length="315" mass="33471">MTSTQTPLGSGFGADSTAAQVLEGVDLHGRRALVTGGYSGIGIEGVRALDAAGAQVVVPARRVDEAREALADVPDVQVVPLDLSDLQSVRAAAEGLAAQGDPFDIVIAGAGVMASPYQLVGDGWESQFATNHLGHFALVNRLWPHLADGARVVSVSSVGHHRSGIRWDDMWFAGGYDKWDAYGQSKTANALFALELDRLGADRGIHAYSLHPGGILTPLQRHLPKQEQIAMGWIDEYGTPSDVFKTTEQGAATQIWAATSAKLADHGGVYCEDCDIAPMADGDQRVGVKPWAHDPEQAQRLWQLSAELTGVNAFA</sequence>
<evidence type="ECO:0000256" key="1">
    <source>
        <dbReference type="ARBA" id="ARBA00006484"/>
    </source>
</evidence>
<dbReference type="PRINTS" id="PR00081">
    <property type="entry name" value="GDHRDH"/>
</dbReference>
<evidence type="ECO:0000313" key="5">
    <source>
        <dbReference type="Proteomes" id="UP000571817"/>
    </source>
</evidence>
<dbReference type="InterPro" id="IPR036291">
    <property type="entry name" value="NAD(P)-bd_dom_sf"/>
</dbReference>
<gene>
    <name evidence="4" type="ORF">HNR15_000803</name>
</gene>
<accession>A0A853DGK1</accession>
<evidence type="ECO:0000256" key="2">
    <source>
        <dbReference type="ARBA" id="ARBA00023002"/>
    </source>
</evidence>
<dbReference type="AlphaFoldDB" id="A0A853DGK1"/>
<evidence type="ECO:0000313" key="4">
    <source>
        <dbReference type="EMBL" id="NYJ73840.1"/>
    </source>
</evidence>
<keyword evidence="2" id="KW-0560">Oxidoreductase</keyword>
<dbReference type="RefSeq" id="WP_179479332.1">
    <property type="nucleotide sequence ID" value="NZ_JACCFW010000001.1"/>
</dbReference>
<dbReference type="Proteomes" id="UP000571817">
    <property type="component" value="Unassembled WGS sequence"/>
</dbReference>
<dbReference type="SUPFAM" id="SSF51735">
    <property type="entry name" value="NAD(P)-binding Rossmann-fold domains"/>
    <property type="match status" value="1"/>
</dbReference>
<dbReference type="GO" id="GO:0016491">
    <property type="term" value="F:oxidoreductase activity"/>
    <property type="evidence" value="ECO:0007669"/>
    <property type="project" value="UniProtKB-KW"/>
</dbReference>
<dbReference type="InterPro" id="IPR002347">
    <property type="entry name" value="SDR_fam"/>
</dbReference>
<dbReference type="EMBL" id="JACCFW010000001">
    <property type="protein sequence ID" value="NYJ73840.1"/>
    <property type="molecule type" value="Genomic_DNA"/>
</dbReference>
<comment type="similarity">
    <text evidence="1">Belongs to the short-chain dehydrogenases/reductases (SDR) family.</text>
</comment>
<comment type="caution">
    <text evidence="4">The sequence shown here is derived from an EMBL/GenBank/DDBJ whole genome shotgun (WGS) entry which is preliminary data.</text>
</comment>
<protein>
    <recommendedName>
        <fullName evidence="3">Probable oxidoreductase</fullName>
    </recommendedName>
</protein>
<keyword evidence="5" id="KW-1185">Reference proteome</keyword>
<dbReference type="PANTHER" id="PTHR24320">
    <property type="entry name" value="RETINOL DEHYDROGENASE"/>
    <property type="match status" value="1"/>
</dbReference>
<dbReference type="FunFam" id="3.40.50.720:FF:000594">
    <property type="entry name" value="Short-chain oxidoreductase"/>
    <property type="match status" value="1"/>
</dbReference>
<organism evidence="4 5">
    <name type="scientific">Allobranchiibius huperziae</name>
    <dbReference type="NCBI Taxonomy" id="1874116"/>
    <lineage>
        <taxon>Bacteria</taxon>
        <taxon>Bacillati</taxon>
        <taxon>Actinomycetota</taxon>
        <taxon>Actinomycetes</taxon>
        <taxon>Micrococcales</taxon>
        <taxon>Dermacoccaceae</taxon>
        <taxon>Allobranchiibius</taxon>
    </lineage>
</organism>
<dbReference type="Gene3D" id="3.40.50.720">
    <property type="entry name" value="NAD(P)-binding Rossmann-like Domain"/>
    <property type="match status" value="1"/>
</dbReference>
<proteinExistence type="inferred from homology"/>
<evidence type="ECO:0000256" key="3">
    <source>
        <dbReference type="ARBA" id="ARBA00071493"/>
    </source>
</evidence>
<dbReference type="NCBIfam" id="NF004845">
    <property type="entry name" value="PRK06196.1"/>
    <property type="match status" value="1"/>
</dbReference>
<reference evidence="4 5" key="1">
    <citation type="submission" date="2020-07" db="EMBL/GenBank/DDBJ databases">
        <title>Sequencing the genomes of 1000 actinobacteria strains.</title>
        <authorList>
            <person name="Klenk H.-P."/>
        </authorList>
    </citation>
    <scope>NUCLEOTIDE SEQUENCE [LARGE SCALE GENOMIC DNA]</scope>
    <source>
        <strain evidence="4 5">DSM 29531</strain>
    </source>
</reference>
<dbReference type="Pfam" id="PF00106">
    <property type="entry name" value="adh_short"/>
    <property type="match status" value="1"/>
</dbReference>